<name>A0ACC2DSM2_DIPCM</name>
<keyword evidence="2" id="KW-1185">Reference proteome</keyword>
<dbReference type="Proteomes" id="UP001162992">
    <property type="component" value="Chromosome 5"/>
</dbReference>
<protein>
    <submittedName>
        <fullName evidence="1">Uncharacterized protein</fullName>
    </submittedName>
</protein>
<comment type="caution">
    <text evidence="1">The sequence shown here is derived from an EMBL/GenBank/DDBJ whole genome shotgun (WGS) entry which is preliminary data.</text>
</comment>
<gene>
    <name evidence="1" type="ORF">O6H91_05G113100</name>
</gene>
<accession>A0ACC2DSM2</accession>
<evidence type="ECO:0000313" key="2">
    <source>
        <dbReference type="Proteomes" id="UP001162992"/>
    </source>
</evidence>
<evidence type="ECO:0000313" key="1">
    <source>
        <dbReference type="EMBL" id="KAJ7557137.1"/>
    </source>
</evidence>
<organism evidence="1 2">
    <name type="scientific">Diphasiastrum complanatum</name>
    <name type="common">Issler's clubmoss</name>
    <name type="synonym">Lycopodium complanatum</name>
    <dbReference type="NCBI Taxonomy" id="34168"/>
    <lineage>
        <taxon>Eukaryota</taxon>
        <taxon>Viridiplantae</taxon>
        <taxon>Streptophyta</taxon>
        <taxon>Embryophyta</taxon>
        <taxon>Tracheophyta</taxon>
        <taxon>Lycopodiopsida</taxon>
        <taxon>Lycopodiales</taxon>
        <taxon>Lycopodiaceae</taxon>
        <taxon>Lycopodioideae</taxon>
        <taxon>Diphasiastrum</taxon>
    </lineage>
</organism>
<proteinExistence type="predicted"/>
<dbReference type="EMBL" id="CM055096">
    <property type="protein sequence ID" value="KAJ7557137.1"/>
    <property type="molecule type" value="Genomic_DNA"/>
</dbReference>
<sequence length="384" mass="41366">MENALLVLPTASANANTCHVARLHGPDGCQQFKHGFSQTSNLLLDVRARMGAGEARQCANLQTRKKLSVSATAAGSLPSSDEGKGVPADMAILLEIDGVLADIHRHGHRQSFNVAFQDMGLDCANWTQPVYTDLLRRAGGNEERMLTFFFDQLFQIGWPSSLPTSEKDAFLRKLMQRKQSALENLVKSESLPLRPGIESFVDEAIEAGVPLIFLTASSRLGEHIASLLVQKLGPTRIEFVKVLGKKEVESSMYGQLMLGAGVSGQEEELAKELTQAVIAEKQRIAEEVASILRLSVEIDTSFAEVSKEAIMLLRAGAEASKAAFHRCILLAGGDTGVQAASRIGMPCIVVRSSVTARAEFPAARGALDGFGAGAITLARLCRYM</sequence>
<reference evidence="2" key="1">
    <citation type="journal article" date="2024" name="Proc. Natl. Acad. Sci. U.S.A.">
        <title>Extraordinary preservation of gene collinearity over three hundred million years revealed in homosporous lycophytes.</title>
        <authorList>
            <person name="Li C."/>
            <person name="Wickell D."/>
            <person name="Kuo L.Y."/>
            <person name="Chen X."/>
            <person name="Nie B."/>
            <person name="Liao X."/>
            <person name="Peng D."/>
            <person name="Ji J."/>
            <person name="Jenkins J."/>
            <person name="Williams M."/>
            <person name="Shu S."/>
            <person name="Plott C."/>
            <person name="Barry K."/>
            <person name="Rajasekar S."/>
            <person name="Grimwood J."/>
            <person name="Han X."/>
            <person name="Sun S."/>
            <person name="Hou Z."/>
            <person name="He W."/>
            <person name="Dai G."/>
            <person name="Sun C."/>
            <person name="Schmutz J."/>
            <person name="Leebens-Mack J.H."/>
            <person name="Li F.W."/>
            <person name="Wang L."/>
        </authorList>
    </citation>
    <scope>NUCLEOTIDE SEQUENCE [LARGE SCALE GENOMIC DNA]</scope>
    <source>
        <strain evidence="2">cv. PW_Plant_1</strain>
    </source>
</reference>